<dbReference type="AlphaFoldDB" id="C3ZUK5"/>
<dbReference type="EMBL" id="GG666684">
    <property type="protein sequence ID" value="EEN43717.1"/>
    <property type="molecule type" value="Genomic_DNA"/>
</dbReference>
<dbReference type="InParanoid" id="C3ZUK5"/>
<name>C3ZUK5_BRAFL</name>
<evidence type="ECO:0000256" key="1">
    <source>
        <dbReference type="SAM" id="MobiDB-lite"/>
    </source>
</evidence>
<proteinExistence type="predicted"/>
<evidence type="ECO:0000313" key="2">
    <source>
        <dbReference type="EMBL" id="EEN43717.1"/>
    </source>
</evidence>
<protein>
    <submittedName>
        <fullName evidence="2">Uncharacterized protein</fullName>
    </submittedName>
</protein>
<reference evidence="2" key="1">
    <citation type="journal article" date="2008" name="Nature">
        <title>The amphioxus genome and the evolution of the chordate karyotype.</title>
        <authorList>
            <consortium name="US DOE Joint Genome Institute (JGI-PGF)"/>
            <person name="Putnam N.H."/>
            <person name="Butts T."/>
            <person name="Ferrier D.E.K."/>
            <person name="Furlong R.F."/>
            <person name="Hellsten U."/>
            <person name="Kawashima T."/>
            <person name="Robinson-Rechavi M."/>
            <person name="Shoguchi E."/>
            <person name="Terry A."/>
            <person name="Yu J.-K."/>
            <person name="Benito-Gutierrez E.L."/>
            <person name="Dubchak I."/>
            <person name="Garcia-Fernandez J."/>
            <person name="Gibson-Brown J.J."/>
            <person name="Grigoriev I.V."/>
            <person name="Horton A.C."/>
            <person name="de Jong P.J."/>
            <person name="Jurka J."/>
            <person name="Kapitonov V.V."/>
            <person name="Kohara Y."/>
            <person name="Kuroki Y."/>
            <person name="Lindquist E."/>
            <person name="Lucas S."/>
            <person name="Osoegawa K."/>
            <person name="Pennacchio L.A."/>
            <person name="Salamov A.A."/>
            <person name="Satou Y."/>
            <person name="Sauka-Spengler T."/>
            <person name="Schmutz J."/>
            <person name="Shin-I T."/>
            <person name="Toyoda A."/>
            <person name="Bronner-Fraser M."/>
            <person name="Fujiyama A."/>
            <person name="Holland L.Z."/>
            <person name="Holland P.W.H."/>
            <person name="Satoh N."/>
            <person name="Rokhsar D.S."/>
        </authorList>
    </citation>
    <scope>NUCLEOTIDE SEQUENCE [LARGE SCALE GENOMIC DNA]</scope>
    <source>
        <strain evidence="2">S238N-H82</strain>
        <tissue evidence="2">Testes</tissue>
    </source>
</reference>
<organism>
    <name type="scientific">Branchiostoma floridae</name>
    <name type="common">Florida lancelet</name>
    <name type="synonym">Amphioxus</name>
    <dbReference type="NCBI Taxonomy" id="7739"/>
    <lineage>
        <taxon>Eukaryota</taxon>
        <taxon>Metazoa</taxon>
        <taxon>Chordata</taxon>
        <taxon>Cephalochordata</taxon>
        <taxon>Leptocardii</taxon>
        <taxon>Amphioxiformes</taxon>
        <taxon>Branchiostomatidae</taxon>
        <taxon>Branchiostoma</taxon>
    </lineage>
</organism>
<sequence>MSLFPPFRLGLAPRIMVPPFYFLTPLLDGSDLARGLHTNTRGPAPLDHLANSMLPGMIGRYFPNLYRAVVAMLEDPSSHPSPWYRVVAAMQDGPSSPPPSPGDLTPPSRTINSKRRKLRRGYLEPSFSTLPNNIGRANIHLQREQSGTTPRPLRMGHCLSESPRWQVDQLEQDAYYDCTMGMRTVYNQTRHHLFGLGEIERERRGFRRVMTSLRHQKNGGQPRVNLHHLLYQDLWGEVENVVVDNFRTVGWPWDEARNMRSSVRNRRDQYQALRQLPSDDMPITILS</sequence>
<feature type="region of interest" description="Disordered" evidence="1">
    <location>
        <begin position="89"/>
        <end position="118"/>
    </location>
</feature>
<accession>C3ZUK5</accession>
<gene>
    <name evidence="2" type="ORF">BRAFLDRAFT_94609</name>
</gene>